<dbReference type="PROSITE" id="PS51257">
    <property type="entry name" value="PROKAR_LIPOPROTEIN"/>
    <property type="match status" value="1"/>
</dbReference>
<dbReference type="Gene3D" id="2.40.420.20">
    <property type="match status" value="1"/>
</dbReference>
<organism evidence="5 6">
    <name type="scientific">Roseateles chitinivorans</name>
    <dbReference type="NCBI Taxonomy" id="2917965"/>
    <lineage>
        <taxon>Bacteria</taxon>
        <taxon>Pseudomonadati</taxon>
        <taxon>Pseudomonadota</taxon>
        <taxon>Betaproteobacteria</taxon>
        <taxon>Burkholderiales</taxon>
        <taxon>Sphaerotilaceae</taxon>
        <taxon>Roseateles</taxon>
    </lineage>
</organism>
<keyword evidence="6" id="KW-1185">Reference proteome</keyword>
<evidence type="ECO:0000313" key="5">
    <source>
        <dbReference type="EMBL" id="PIM53629.1"/>
    </source>
</evidence>
<feature type="domain" description="CusB-like beta-barrel" evidence="3">
    <location>
        <begin position="225"/>
        <end position="290"/>
    </location>
</feature>
<dbReference type="InterPro" id="IPR006143">
    <property type="entry name" value="RND_pump_MFP"/>
</dbReference>
<evidence type="ECO:0000313" key="6">
    <source>
        <dbReference type="Proteomes" id="UP000231501"/>
    </source>
</evidence>
<evidence type="ECO:0000259" key="4">
    <source>
        <dbReference type="Pfam" id="PF25973"/>
    </source>
</evidence>
<evidence type="ECO:0000256" key="2">
    <source>
        <dbReference type="SAM" id="Coils"/>
    </source>
</evidence>
<dbReference type="Pfam" id="PF25954">
    <property type="entry name" value="Beta-barrel_RND_2"/>
    <property type="match status" value="1"/>
</dbReference>
<feature type="coiled-coil region" evidence="2">
    <location>
        <begin position="110"/>
        <end position="175"/>
    </location>
</feature>
<reference evidence="5 6" key="1">
    <citation type="submission" date="2017-11" db="EMBL/GenBank/DDBJ databases">
        <title>Draft genome sequence of Mitsuaria sp. HWN-4.</title>
        <authorList>
            <person name="Gundlapally S.R."/>
        </authorList>
    </citation>
    <scope>NUCLEOTIDE SEQUENCE [LARGE SCALE GENOMIC DNA]</scope>
    <source>
        <strain evidence="5 6">HWN-4</strain>
    </source>
</reference>
<dbReference type="InterPro" id="IPR058647">
    <property type="entry name" value="BSH_CzcB-like"/>
</dbReference>
<feature type="domain" description="CzcB-like barrel-sandwich hybrid" evidence="4">
    <location>
        <begin position="71"/>
        <end position="211"/>
    </location>
</feature>
<dbReference type="SUPFAM" id="SSF111369">
    <property type="entry name" value="HlyD-like secretion proteins"/>
    <property type="match status" value="1"/>
</dbReference>
<accession>A0A2G9CDP7</accession>
<evidence type="ECO:0000256" key="1">
    <source>
        <dbReference type="ARBA" id="ARBA00009477"/>
    </source>
</evidence>
<gene>
    <name evidence="5" type="ORF">CS062_08440</name>
</gene>
<dbReference type="EMBL" id="PEOG01000018">
    <property type="protein sequence ID" value="PIM53629.1"/>
    <property type="molecule type" value="Genomic_DNA"/>
</dbReference>
<dbReference type="OrthoDB" id="9806939at2"/>
<evidence type="ECO:0000259" key="3">
    <source>
        <dbReference type="Pfam" id="PF25954"/>
    </source>
</evidence>
<comment type="caution">
    <text evidence="5">The sequence shown here is derived from an EMBL/GenBank/DDBJ whole genome shotgun (WGS) entry which is preliminary data.</text>
</comment>
<dbReference type="GO" id="GO:1990281">
    <property type="term" value="C:efflux pump complex"/>
    <property type="evidence" value="ECO:0007669"/>
    <property type="project" value="TreeGrafter"/>
</dbReference>
<dbReference type="Proteomes" id="UP000231501">
    <property type="component" value="Unassembled WGS sequence"/>
</dbReference>
<dbReference type="NCBIfam" id="TIGR01730">
    <property type="entry name" value="RND_mfp"/>
    <property type="match status" value="1"/>
</dbReference>
<keyword evidence="2" id="KW-0175">Coiled coil</keyword>
<proteinExistence type="inferred from homology"/>
<sequence>MLRLSLIAVVAASLLAGCGKPSPDKQASPAAAAAASAPSLLVAPEDVQTLGVSEYASGPVITGSIQPERRADLRAELQAVVLQVFKENGERVKRGDLLVRLDDTAIRDTVQSADEAARAASQSFEQAERQYQRLKTLQAQGMSSIQAMEDAEIRRNNAQSDLVAARARVATARQQQQRTEVRAPFDGVVSDRKVSPGDSAQLGKELIKVMDPASMRFEGLVSADRMAELKLGQTVYFRVNGYPQVDFQGKVRRIAQAANASTRQVEVLVDFAGAQQPGVAGLYAEGRVQTNSVSALMVADGALVREGDKAFVWRVDGGKVGKAAVRLGARDDRQGLYVVTTGLKQGDRILRHPTSTLIDGQRVELTKAAVPMASGAGTKSAVPAGAAPDFAASAASGI</sequence>
<name>A0A2G9CDP7_9BURK</name>
<dbReference type="RefSeq" id="WP_099861190.1">
    <property type="nucleotide sequence ID" value="NZ_PEOG01000018.1"/>
</dbReference>
<protein>
    <submittedName>
        <fullName evidence="5">Efflux transporter periplasmic adaptor subunit</fullName>
    </submittedName>
</protein>
<dbReference type="PANTHER" id="PTHR30469">
    <property type="entry name" value="MULTIDRUG RESISTANCE PROTEIN MDTA"/>
    <property type="match status" value="1"/>
</dbReference>
<dbReference type="PANTHER" id="PTHR30469:SF15">
    <property type="entry name" value="HLYD FAMILY OF SECRETION PROTEINS"/>
    <property type="match status" value="1"/>
</dbReference>
<dbReference type="InterPro" id="IPR058792">
    <property type="entry name" value="Beta-barrel_RND_2"/>
</dbReference>
<dbReference type="GO" id="GO:0015562">
    <property type="term" value="F:efflux transmembrane transporter activity"/>
    <property type="evidence" value="ECO:0007669"/>
    <property type="project" value="TreeGrafter"/>
</dbReference>
<dbReference type="AlphaFoldDB" id="A0A2G9CDP7"/>
<dbReference type="Pfam" id="PF25973">
    <property type="entry name" value="BSH_CzcB"/>
    <property type="match status" value="1"/>
</dbReference>
<comment type="similarity">
    <text evidence="1">Belongs to the membrane fusion protein (MFP) (TC 8.A.1) family.</text>
</comment>
<dbReference type="Gene3D" id="1.10.287.470">
    <property type="entry name" value="Helix hairpin bin"/>
    <property type="match status" value="1"/>
</dbReference>
<dbReference type="Gene3D" id="2.40.50.100">
    <property type="match status" value="1"/>
</dbReference>
<dbReference type="Gene3D" id="2.40.30.170">
    <property type="match status" value="1"/>
</dbReference>